<feature type="compositionally biased region" description="Polar residues" evidence="1">
    <location>
        <begin position="388"/>
        <end position="404"/>
    </location>
</feature>
<accession>A0A6J3CEY0</accession>
<keyword evidence="2" id="KW-0732">Signal</keyword>
<keyword evidence="4" id="KW-0418">Kinase</keyword>
<evidence type="ECO:0000313" key="3">
    <source>
        <dbReference type="Proteomes" id="UP001652740"/>
    </source>
</evidence>
<feature type="compositionally biased region" description="Basic and acidic residues" evidence="1">
    <location>
        <begin position="212"/>
        <end position="250"/>
    </location>
</feature>
<proteinExistence type="predicted"/>
<feature type="compositionally biased region" description="Basic and acidic residues" evidence="1">
    <location>
        <begin position="405"/>
        <end position="417"/>
    </location>
</feature>
<keyword evidence="4" id="KW-0808">Transferase</keyword>
<feature type="chain" id="PRO_5045389053" evidence="2">
    <location>
        <begin position="18"/>
        <end position="777"/>
    </location>
</feature>
<feature type="compositionally biased region" description="Basic and acidic residues" evidence="1">
    <location>
        <begin position="257"/>
        <end position="271"/>
    </location>
</feature>
<dbReference type="GO" id="GO:0016301">
    <property type="term" value="F:kinase activity"/>
    <property type="evidence" value="ECO:0007669"/>
    <property type="project" value="UniProtKB-KW"/>
</dbReference>
<feature type="signal peptide" evidence="2">
    <location>
        <begin position="1"/>
        <end position="17"/>
    </location>
</feature>
<feature type="region of interest" description="Disordered" evidence="1">
    <location>
        <begin position="388"/>
        <end position="437"/>
    </location>
</feature>
<dbReference type="AlphaFoldDB" id="A0A6J3CEY0"/>
<gene>
    <name evidence="4" type="primary">LOC113521008</name>
</gene>
<keyword evidence="3" id="KW-1185">Reference proteome</keyword>
<dbReference type="RefSeq" id="XP_031770340.2">
    <property type="nucleotide sequence ID" value="XM_031914480.2"/>
</dbReference>
<feature type="compositionally biased region" description="Basic and acidic residues" evidence="1">
    <location>
        <begin position="334"/>
        <end position="353"/>
    </location>
</feature>
<dbReference type="GeneID" id="113521008"/>
<reference evidence="4" key="1">
    <citation type="submission" date="2025-08" db="UniProtKB">
        <authorList>
            <consortium name="RefSeq"/>
        </authorList>
    </citation>
    <scope>IDENTIFICATION</scope>
    <source>
        <tissue evidence="4">Whole larvae</tissue>
    </source>
</reference>
<evidence type="ECO:0000256" key="1">
    <source>
        <dbReference type="SAM" id="MobiDB-lite"/>
    </source>
</evidence>
<dbReference type="Proteomes" id="UP001652740">
    <property type="component" value="Unplaced"/>
</dbReference>
<protein>
    <submittedName>
        <fullName evidence="4">Probable cyclin-dependent serine/threonine-protein kinase DDB_G0292550</fullName>
    </submittedName>
</protein>
<dbReference type="KEGG" id="gmw:113521008"/>
<evidence type="ECO:0000313" key="4">
    <source>
        <dbReference type="RefSeq" id="XP_031770340.2"/>
    </source>
</evidence>
<evidence type="ECO:0000256" key="2">
    <source>
        <dbReference type="SAM" id="SignalP"/>
    </source>
</evidence>
<name>A0A6J3CEY0_GALME</name>
<dbReference type="InParanoid" id="A0A6J3CEY0"/>
<feature type="region of interest" description="Disordered" evidence="1">
    <location>
        <begin position="185"/>
        <end position="353"/>
    </location>
</feature>
<organism evidence="3 4">
    <name type="scientific">Galleria mellonella</name>
    <name type="common">Greater wax moth</name>
    <dbReference type="NCBI Taxonomy" id="7137"/>
    <lineage>
        <taxon>Eukaryota</taxon>
        <taxon>Metazoa</taxon>
        <taxon>Ecdysozoa</taxon>
        <taxon>Arthropoda</taxon>
        <taxon>Hexapoda</taxon>
        <taxon>Insecta</taxon>
        <taxon>Pterygota</taxon>
        <taxon>Neoptera</taxon>
        <taxon>Endopterygota</taxon>
        <taxon>Lepidoptera</taxon>
        <taxon>Glossata</taxon>
        <taxon>Ditrysia</taxon>
        <taxon>Pyraloidea</taxon>
        <taxon>Pyralidae</taxon>
        <taxon>Galleriinae</taxon>
        <taxon>Galleria</taxon>
    </lineage>
</organism>
<sequence>MIALFIVLFSCVVLVIGNPLTQLLPLLSSQNYNQNNFRQPPSVPYPPQISSYNTPYSQQPASNNNLYLQQLLNQNQIPANKCPCNQLQQNTVTASPKENVINQLYLNKLTTNPVMQRILGANGKYIPNGIEIPTQPTNVPNTGVAPNIVNNYYILSPEYLDAIEQDINEHFKPSRHFQREEHVNYNGKMHRPPHSSSRQSESVRPRKKSNTRIHENSEKNHDHNSRSRNRDINHRGETGKRKAGKNDKTKHVGSKKNATERNRPSKTRNMDNNENIRNSSKDNEQQDFLGNEPSASPDVNESPDIISKPDNLPSNMNDEKDQLSVEKTTVSSYEGDKPKNNKKNNKIDNNSRKSRDDIVIRDIHRKFPGIPEEVIRKLLTYLRRQCTNQQLGKSRSSKNAQSLKTESRKSHGGEIRNKSGNSNRRKRKKQKENTKTTFSYNDEIFDTSYTTTDINLSPSSTTDKIIDYDETTDQKLTKNVTEVSSTIESVDLLTTTQDPNIYDIMKTVPIETTTETYNLDTKIPKLGEEDAIDEVENFVVDYYPNFTMDNTNTESDDDYIRNHRDNRHFYGSDRNDRKRINREKLQGANELFNDVKVTNNNNYYHKHYDQKYNSESTTNTIENEEKTSTEMNNDLNDATVTEYIVFQTPPVLENPNFQTRQVDIKSINNDYKNYYHHEFPRDSHEIINIYLGNSNDKLSSYSDTKAMQFIDSKHNKVTPKEDINVDIETVFAKSKVVKYGHNQDPLKEVTTTEKINIIQNNKPVLVFAKSMTSEDPW</sequence>